<dbReference type="PANTHER" id="PTHR21534">
    <property type="entry name" value="KATANIN-INTERACTING PROTEIN"/>
    <property type="match status" value="1"/>
</dbReference>
<feature type="region of interest" description="Disordered" evidence="1">
    <location>
        <begin position="215"/>
        <end position="262"/>
    </location>
</feature>
<dbReference type="EMBL" id="CAUEEQ010038511">
    <property type="protein sequence ID" value="CAJ0954412.1"/>
    <property type="molecule type" value="Genomic_DNA"/>
</dbReference>
<evidence type="ECO:0000256" key="1">
    <source>
        <dbReference type="SAM" id="MobiDB-lite"/>
    </source>
</evidence>
<feature type="compositionally biased region" description="Basic and acidic residues" evidence="1">
    <location>
        <begin position="8"/>
        <end position="32"/>
    </location>
</feature>
<evidence type="ECO:0000313" key="2">
    <source>
        <dbReference type="EMBL" id="CAJ0954412.1"/>
    </source>
</evidence>
<feature type="region of interest" description="Disordered" evidence="1">
    <location>
        <begin position="153"/>
        <end position="194"/>
    </location>
</feature>
<comment type="caution">
    <text evidence="2">The sequence shown here is derived from an EMBL/GenBank/DDBJ whole genome shotgun (WGS) entry which is preliminary data.</text>
</comment>
<accession>A0ABN9LYQ3</accession>
<protein>
    <submittedName>
        <fullName evidence="2">Uncharacterized protein</fullName>
    </submittedName>
</protein>
<name>A0ABN9LYQ3_9NEOB</name>
<feature type="region of interest" description="Disordered" evidence="1">
    <location>
        <begin position="1"/>
        <end position="42"/>
    </location>
</feature>
<evidence type="ECO:0000313" key="3">
    <source>
        <dbReference type="Proteomes" id="UP001176940"/>
    </source>
</evidence>
<feature type="compositionally biased region" description="Acidic residues" evidence="1">
    <location>
        <begin position="226"/>
        <end position="241"/>
    </location>
</feature>
<keyword evidence="3" id="KW-1185">Reference proteome</keyword>
<sequence length="382" mass="42697">MSQIMSGFRKEKEKAVRERRRREDGGAGREDGSAPGGWNEDSLGMTTLIETLNSFRAKDPAQVKLEHLEQGFSLYINGANADLKKQYSTQDLARGGLKTPKVKDDGFSVLPGRRNRTAPGKIQRKAWIQSSIKIKSEAGPRLHIGPNVKYSDDFDIDDDDDEDNNDADHVKSARHYGNDELFPGSGGNGKEGNKRRLLLDAGDVTALRESLEQSLRLQRGGRESSAEECDSIEEDIEDESSEETKAFSSMEPRPPDADHNRLLPGDLVVLEFNAVEKKDGRVLSAKRRDSADLYIPMKPVMVKSKVPRREEPRTSRKPLTNVSAGSDLIEHTGVLSQTSRAEICQQVFAVSSESRVMLEETLIPAMHHFICWEQQLWHNQSS</sequence>
<organism evidence="2 3">
    <name type="scientific">Ranitomeya imitator</name>
    <name type="common">mimic poison frog</name>
    <dbReference type="NCBI Taxonomy" id="111125"/>
    <lineage>
        <taxon>Eukaryota</taxon>
        <taxon>Metazoa</taxon>
        <taxon>Chordata</taxon>
        <taxon>Craniata</taxon>
        <taxon>Vertebrata</taxon>
        <taxon>Euteleostomi</taxon>
        <taxon>Amphibia</taxon>
        <taxon>Batrachia</taxon>
        <taxon>Anura</taxon>
        <taxon>Neobatrachia</taxon>
        <taxon>Hyloidea</taxon>
        <taxon>Dendrobatidae</taxon>
        <taxon>Dendrobatinae</taxon>
        <taxon>Ranitomeya</taxon>
    </lineage>
</organism>
<dbReference type="Proteomes" id="UP001176940">
    <property type="component" value="Unassembled WGS sequence"/>
</dbReference>
<reference evidence="2" key="1">
    <citation type="submission" date="2023-07" db="EMBL/GenBank/DDBJ databases">
        <authorList>
            <person name="Stuckert A."/>
        </authorList>
    </citation>
    <scope>NUCLEOTIDE SEQUENCE</scope>
</reference>
<dbReference type="InterPro" id="IPR026704">
    <property type="entry name" value="KATNIP"/>
</dbReference>
<gene>
    <name evidence="2" type="ORF">RIMI_LOCUS14727534</name>
</gene>
<feature type="compositionally biased region" description="Acidic residues" evidence="1">
    <location>
        <begin position="153"/>
        <end position="165"/>
    </location>
</feature>
<proteinExistence type="predicted"/>
<dbReference type="PANTHER" id="PTHR21534:SF0">
    <property type="entry name" value="KATANIN-INTERACTING PROTEIN"/>
    <property type="match status" value="1"/>
</dbReference>